<feature type="compositionally biased region" description="Low complexity" evidence="2">
    <location>
        <begin position="292"/>
        <end position="313"/>
    </location>
</feature>
<feature type="compositionally biased region" description="Basic and acidic residues" evidence="2">
    <location>
        <begin position="355"/>
        <end position="366"/>
    </location>
</feature>
<dbReference type="PANTHER" id="PTHR33096">
    <property type="entry name" value="CXC2 DOMAIN-CONTAINING PROTEIN"/>
    <property type="match status" value="1"/>
</dbReference>
<feature type="coiled-coil region" evidence="1">
    <location>
        <begin position="665"/>
        <end position="716"/>
    </location>
</feature>
<dbReference type="Pfam" id="PF18758">
    <property type="entry name" value="KDZ"/>
    <property type="match status" value="1"/>
</dbReference>
<evidence type="ECO:0000259" key="3">
    <source>
        <dbReference type="Pfam" id="PF18802"/>
    </source>
</evidence>
<evidence type="ECO:0000256" key="1">
    <source>
        <dbReference type="SAM" id="Coils"/>
    </source>
</evidence>
<feature type="compositionally biased region" description="Basic and acidic residues" evidence="2">
    <location>
        <begin position="450"/>
        <end position="460"/>
    </location>
</feature>
<accession>A0ABR3ESJ5</accession>
<evidence type="ECO:0000313" key="4">
    <source>
        <dbReference type="EMBL" id="KAL0565895.1"/>
    </source>
</evidence>
<keyword evidence="1" id="KW-0175">Coiled coil</keyword>
<reference evidence="4 5" key="1">
    <citation type="submission" date="2024-02" db="EMBL/GenBank/DDBJ databases">
        <title>A draft genome for the cacao thread blight pathogen Marasmius crinis-equi.</title>
        <authorList>
            <person name="Cohen S.P."/>
            <person name="Baruah I.K."/>
            <person name="Amoako-Attah I."/>
            <person name="Bukari Y."/>
            <person name="Meinhardt L.W."/>
            <person name="Bailey B.A."/>
        </authorList>
    </citation>
    <scope>NUCLEOTIDE SEQUENCE [LARGE SCALE GENOMIC DNA]</scope>
    <source>
        <strain evidence="4 5">GH-76</strain>
    </source>
</reference>
<feature type="compositionally biased region" description="Acidic residues" evidence="2">
    <location>
        <begin position="329"/>
        <end position="338"/>
    </location>
</feature>
<proteinExistence type="predicted"/>
<name>A0ABR3ESJ5_9AGAR</name>
<sequence length="1048" mass="119939">MSRPRIRKGFVAPRLSDIPQDYSLHRVKRPHPRSLKDPPLVYLANGQVFTQDPTLPTKTSQVGVAEPIQGNVSSTIKKTNPTPENDYEADEAVRVGSEATEHWTPHLNMRNKQSQRRMTDVIPQLVLPYMKLLRVTEKLHLDPEPQSWPCCCGGREFRMLNITIVRFARLSEMTLEVCECTSAGAQLVAMGLFPSAPCYPTLAVDIRVLEFVEGLLLRVASNHRAWCDTVTDFLDKQGYRMKGKDPLRRRFSNAYQWYSILKLTTREHIDGMLSECRIQFCTESDTSKERSPSPSSDRSSRPASPSSAYEYPPESSPPSSRPASRLEGLYEDQWDAGADDVSSPGSTSSTDEDESRQKRPRLDETPKPLVRPSEYLRRRCPLCFGGWDPNNISELDFHAIVCVDACFTQKHNKTRARDPPKEHPNSAFLSEEELRSAEEYVEALRPSVPKSKEGKDGKDSAEEEAEEDDGYKGGMKVPRSALKGCHESFTAADEWRQKASTQFFDLLWLANMNSAGEKQFYVIALLRKLFQHLPESFTIGLLYDIGCQLDNSCDNWGFLEEFQDRLGFAISVFHAFGHHWYYQRLYTLDSQVTHDNRDSLKDLGAWLSRKLSDARGAEIEGQREMEASGRSEAFLRGQWEAQKAEQTKPLPKKSNALGKKAVQEVMRLRTSLDLLEQKRRELKDVVMNLDAPEWRHDEAVEELPEIQAKVVEARKKVQGKERLLGVKDSQAVQHLQNSPFLRERMKALALKNRLVALICARKFQRDRLERSFRKNTNEAKLHSQIAHSVKRKDPSIQKVARSYNMVVRKLKDMIERKRCPRNVTAPREIPMDKLFALDVDDEIWEDVGLTDEWDRPELPAWLADDQVRDGIRGLLQWDRAREEIARLRVERDAMQAWFAEEWAVVQDALDRTSTSELDVWYQLSQRQEELLKLCVIWQAHTNHFRPSPGAPEWGPTPQELEEAKSNMTAELLEEEPYELRLTVETGGDEAWEEQPTTYDLCKGPGIYSGRPFAKESGVLPRGLSQGLINGFSAHKSLENALFWELIVD</sequence>
<protein>
    <recommendedName>
        <fullName evidence="3">CxC1-like cysteine cluster associated with KDZ transposases domain-containing protein</fullName>
    </recommendedName>
</protein>
<dbReference type="PANTHER" id="PTHR33096:SF1">
    <property type="entry name" value="CXC1-LIKE CYSTEINE CLUSTER ASSOCIATED WITH KDZ TRANSPOSASES DOMAIN-CONTAINING PROTEIN"/>
    <property type="match status" value="1"/>
</dbReference>
<dbReference type="InterPro" id="IPR040521">
    <property type="entry name" value="KDZ"/>
</dbReference>
<evidence type="ECO:0000256" key="2">
    <source>
        <dbReference type="SAM" id="MobiDB-lite"/>
    </source>
</evidence>
<dbReference type="InterPro" id="IPR041320">
    <property type="entry name" value="CxC1"/>
</dbReference>
<dbReference type="Pfam" id="PF18802">
    <property type="entry name" value="CxC1"/>
    <property type="match status" value="1"/>
</dbReference>
<gene>
    <name evidence="4" type="ORF">V5O48_016120</name>
</gene>
<organism evidence="4 5">
    <name type="scientific">Marasmius crinis-equi</name>
    <dbReference type="NCBI Taxonomy" id="585013"/>
    <lineage>
        <taxon>Eukaryota</taxon>
        <taxon>Fungi</taxon>
        <taxon>Dikarya</taxon>
        <taxon>Basidiomycota</taxon>
        <taxon>Agaricomycotina</taxon>
        <taxon>Agaricomycetes</taxon>
        <taxon>Agaricomycetidae</taxon>
        <taxon>Agaricales</taxon>
        <taxon>Marasmiineae</taxon>
        <taxon>Marasmiaceae</taxon>
        <taxon>Marasmius</taxon>
    </lineage>
</organism>
<dbReference type="Proteomes" id="UP001465976">
    <property type="component" value="Unassembled WGS sequence"/>
</dbReference>
<dbReference type="EMBL" id="JBAHYK010002080">
    <property type="protein sequence ID" value="KAL0565895.1"/>
    <property type="molecule type" value="Genomic_DNA"/>
</dbReference>
<comment type="caution">
    <text evidence="4">The sequence shown here is derived from an EMBL/GenBank/DDBJ whole genome shotgun (WGS) entry which is preliminary data.</text>
</comment>
<feature type="region of interest" description="Disordered" evidence="2">
    <location>
        <begin position="443"/>
        <end position="475"/>
    </location>
</feature>
<evidence type="ECO:0000313" key="5">
    <source>
        <dbReference type="Proteomes" id="UP001465976"/>
    </source>
</evidence>
<keyword evidence="5" id="KW-1185">Reference proteome</keyword>
<feature type="domain" description="CxC1-like cysteine cluster associated with KDZ transposases" evidence="3">
    <location>
        <begin position="147"/>
        <end position="237"/>
    </location>
</feature>
<feature type="region of interest" description="Disordered" evidence="2">
    <location>
        <begin position="284"/>
        <end position="370"/>
    </location>
</feature>